<proteinExistence type="predicted"/>
<reference evidence="8" key="2">
    <citation type="submission" date="2012-08" db="EMBL/GenBank/DDBJ databases">
        <title>Genome sequence of Kazachstania naganishii.</title>
        <authorList>
            <person name="Gordon J.L."/>
            <person name="Armisen D."/>
            <person name="Proux-Wera E."/>
            <person name="OhEigeartaigh S.S."/>
            <person name="Byrne K.P."/>
            <person name="Wolfe K.H."/>
        </authorList>
    </citation>
    <scope>NUCLEOTIDE SEQUENCE [LARGE SCALE GENOMIC DNA]</scope>
    <source>
        <strain evidence="8">ATCC MYA-139 / BCRC 22969 / CBS 8797 / CCRC 22969 / KCTC 17520 / NBRC 10181 / NCYC 3082</strain>
    </source>
</reference>
<dbReference type="OMA" id="LRHLMYN"/>
<evidence type="ECO:0000256" key="1">
    <source>
        <dbReference type="ARBA" id="ARBA00004123"/>
    </source>
</evidence>
<dbReference type="GO" id="GO:0043161">
    <property type="term" value="P:proteasome-mediated ubiquitin-dependent protein catabolic process"/>
    <property type="evidence" value="ECO:0007669"/>
    <property type="project" value="EnsemblFungi"/>
</dbReference>
<dbReference type="InterPro" id="IPR011989">
    <property type="entry name" value="ARM-like"/>
</dbReference>
<keyword evidence="4" id="KW-0677">Repeat</keyword>
<accession>J7S8Q8</accession>
<dbReference type="EMBL" id="HE978321">
    <property type="protein sequence ID" value="CCK71689.1"/>
    <property type="molecule type" value="Genomic_DNA"/>
</dbReference>
<feature type="compositionally biased region" description="Basic and acidic residues" evidence="6">
    <location>
        <begin position="808"/>
        <end position="821"/>
    </location>
</feature>
<evidence type="ECO:0000313" key="8">
    <source>
        <dbReference type="Proteomes" id="UP000006310"/>
    </source>
</evidence>
<organism evidence="7 8">
    <name type="scientific">Huiozyma naganishii (strain ATCC MYA-139 / BCRC 22969 / CBS 8797 / KCTC 17520 / NBRC 10181 / NCYC 3082 / Yp74L-3)</name>
    <name type="common">Yeast</name>
    <name type="synonym">Kazachstania naganishii</name>
    <dbReference type="NCBI Taxonomy" id="1071383"/>
    <lineage>
        <taxon>Eukaryota</taxon>
        <taxon>Fungi</taxon>
        <taxon>Dikarya</taxon>
        <taxon>Ascomycota</taxon>
        <taxon>Saccharomycotina</taxon>
        <taxon>Saccharomycetes</taxon>
        <taxon>Saccharomycetales</taxon>
        <taxon>Saccharomycetaceae</taxon>
        <taxon>Huiozyma</taxon>
    </lineage>
</organism>
<keyword evidence="5" id="KW-0539">Nucleus</keyword>
<reference evidence="7 8" key="1">
    <citation type="journal article" date="2011" name="Proc. Natl. Acad. Sci. U.S.A.">
        <title>Evolutionary erosion of yeast sex chromosomes by mating-type switching accidents.</title>
        <authorList>
            <person name="Gordon J.L."/>
            <person name="Armisen D."/>
            <person name="Proux-Wera E."/>
            <person name="Oheigeartaigh S.S."/>
            <person name="Byrne K.P."/>
            <person name="Wolfe K.H."/>
        </authorList>
    </citation>
    <scope>NUCLEOTIDE SEQUENCE [LARGE SCALE GENOMIC DNA]</scope>
    <source>
        <strain evidence="8">ATCC MYA-139 / BCRC 22969 / CBS 8797 / CCRC 22969 / KCTC 17520 / NBRC 10181 / NCYC 3082</strain>
    </source>
</reference>
<comment type="subcellular location">
    <subcellularLocation>
        <location evidence="2">Cytoplasm</location>
    </subcellularLocation>
    <subcellularLocation>
        <location evidence="1">Nucleus</location>
    </subcellularLocation>
</comment>
<name>J7S8Q8_HUIN7</name>
<dbReference type="InterPro" id="IPR038739">
    <property type="entry name" value="ARMC8/Vid28"/>
</dbReference>
<protein>
    <submittedName>
        <fullName evidence="7">Uncharacterized protein</fullName>
    </submittedName>
</protein>
<dbReference type="SUPFAM" id="SSF48371">
    <property type="entry name" value="ARM repeat"/>
    <property type="match status" value="1"/>
</dbReference>
<dbReference type="GO" id="GO:0007039">
    <property type="term" value="P:protein catabolic process in the vacuole"/>
    <property type="evidence" value="ECO:0007669"/>
    <property type="project" value="EnsemblFungi"/>
</dbReference>
<evidence type="ECO:0000256" key="4">
    <source>
        <dbReference type="ARBA" id="ARBA00022737"/>
    </source>
</evidence>
<dbReference type="OrthoDB" id="5559898at2759"/>
<dbReference type="STRING" id="1071383.J7S8Q8"/>
<gene>
    <name evidence="7" type="primary">KNAG0H02740</name>
    <name evidence="7" type="ordered locus">KNAG_0H02740</name>
</gene>
<dbReference type="RefSeq" id="XP_022465934.1">
    <property type="nucleotide sequence ID" value="XM_022609548.1"/>
</dbReference>
<dbReference type="AlphaFoldDB" id="J7S8Q8"/>
<feature type="compositionally biased region" description="Low complexity" evidence="6">
    <location>
        <begin position="830"/>
        <end position="840"/>
    </location>
</feature>
<dbReference type="HOGENOM" id="CLU_316687_0_0_1"/>
<evidence type="ECO:0000256" key="2">
    <source>
        <dbReference type="ARBA" id="ARBA00004496"/>
    </source>
</evidence>
<feature type="region of interest" description="Disordered" evidence="6">
    <location>
        <begin position="794"/>
        <end position="847"/>
    </location>
</feature>
<dbReference type="InterPro" id="IPR016024">
    <property type="entry name" value="ARM-type_fold"/>
</dbReference>
<dbReference type="PANTHER" id="PTHR15651:SF7">
    <property type="entry name" value="ARMADILLO REPEAT-CONTAINING PROTEIN 8"/>
    <property type="match status" value="1"/>
</dbReference>
<dbReference type="eggNOG" id="KOG1293">
    <property type="taxonomic scope" value="Eukaryota"/>
</dbReference>
<evidence type="ECO:0000256" key="6">
    <source>
        <dbReference type="SAM" id="MobiDB-lite"/>
    </source>
</evidence>
<dbReference type="GO" id="GO:0005773">
    <property type="term" value="C:vacuole"/>
    <property type="evidence" value="ECO:0007669"/>
    <property type="project" value="GOC"/>
</dbReference>
<dbReference type="GeneID" id="34527421"/>
<evidence type="ECO:0000256" key="3">
    <source>
        <dbReference type="ARBA" id="ARBA00022490"/>
    </source>
</evidence>
<sequence>MHGALEGAANLPGNRAFVGDQISKARFFVENDSKVIADLVNISLTDLVTEQHDKLDALYSLLNLGDKLRKELGFLYYNMVRQVYDNVKLHEDIEKNDSETNYKFIKLIALCTRFCSGVKYAHGANLQTFSENLIQLYYIEPTENNVKKEMSFFEKASLHASLEFFLLSIDENAMNSGFVDKLGKMMLVIANNYIGNMQFKHVVKKKIPQENYTSSDCEKELFSQDWLSDFSLIPDPVEITSKLDRKILTTALVLYSKIAHTSKETTNLWSTQHFRIFVSSLLKTTNLDLRLASLEFVLHPFLHQINDETYKNECLSNYLTYLMESFNVESLPLWFDPFDKLVELLELFNNSCPVDNPILHFICENKLIKGFLNLFSKTLSIKKPNYNTTKTIIKLIRLFAAVTAYNETFRVMLLKDENLVAKSENGVLHHIRMLREFTSYYSSLDDSTKEECYPPLYDSEITTAWLLLLKSFSRSLVILRVDMKRSMLPGITSEIIRVNYDIIKHHYKVGDAFLISELKVLSLALANVCNLIMEFSSLQDSVLSNGLVETIGEMLTDPVFNCQLQQQLVAVKENQIDLERITILESLDLDEIKKYSLWVLRNLMFNSQNFDKLELLGKIPLDTILDFINDPSWLVQEQCFQLVRNLTCNSRKIVNMLLEKFKKIDYKWNPETGLSTPVGSTYLFEFLAKKLRLLDITDKPQRNILEAILYIINNLAAVNENKKDLVMEQEEILSILRDILNESSENPGRYGNDEDLKLASLWVLNNLLWNSTVSNYTQYVLEGYAESTREFKNDDSFDPSNHGTRNKFLSDHVSRRNKPSDDSTGDDDSNATYDTDNSSNNDDDDSDEFVHSSFGTLTDSSKIQANRITALRCKKLVSMGLYDAVKWNIFDARTNTREKARLLLRHMDILLHSST</sequence>
<dbReference type="Proteomes" id="UP000006310">
    <property type="component" value="Chromosome 8"/>
</dbReference>
<dbReference type="KEGG" id="kng:KNAG_0H02740"/>
<evidence type="ECO:0000313" key="7">
    <source>
        <dbReference type="EMBL" id="CCK71689.1"/>
    </source>
</evidence>
<dbReference type="GO" id="GO:0005634">
    <property type="term" value="C:nucleus"/>
    <property type="evidence" value="ECO:0007669"/>
    <property type="project" value="UniProtKB-SubCell"/>
</dbReference>
<dbReference type="PANTHER" id="PTHR15651">
    <property type="entry name" value="ARMADILLO REPEAT-CONTAINING PROTEIN 8"/>
    <property type="match status" value="1"/>
</dbReference>
<dbReference type="GO" id="GO:0034657">
    <property type="term" value="C:GID complex"/>
    <property type="evidence" value="ECO:0007669"/>
    <property type="project" value="EnsemblFungi"/>
</dbReference>
<keyword evidence="3" id="KW-0963">Cytoplasm</keyword>
<dbReference type="Gene3D" id="1.25.10.10">
    <property type="entry name" value="Leucine-rich Repeat Variant"/>
    <property type="match status" value="1"/>
</dbReference>
<dbReference type="GO" id="GO:0045721">
    <property type="term" value="P:negative regulation of gluconeogenesis"/>
    <property type="evidence" value="ECO:0007669"/>
    <property type="project" value="EnsemblFungi"/>
</dbReference>
<evidence type="ECO:0000256" key="5">
    <source>
        <dbReference type="ARBA" id="ARBA00023242"/>
    </source>
</evidence>
<keyword evidence="8" id="KW-1185">Reference proteome</keyword>